<comment type="caution">
    <text evidence="2">The sequence shown here is derived from an EMBL/GenBank/DDBJ whole genome shotgun (WGS) entry which is preliminary data.</text>
</comment>
<protein>
    <submittedName>
        <fullName evidence="2">Uncharacterized protein</fullName>
    </submittedName>
</protein>
<dbReference type="AlphaFoldDB" id="A0A829Z944"/>
<evidence type="ECO:0000313" key="3">
    <source>
        <dbReference type="Proteomes" id="UP000490821"/>
    </source>
</evidence>
<sequence>MDILNPEMPHMGGKMEGTLKDYYITSGMIAEQWNESGYLTAEGTKWNADKVTKKFRMILNTIDGIIDSSGALENLYRSENGGKEGSHFIFFDAGEIMEHRQKFEVALLSEYGELIEEAPVYFNDYETDTYDSLKCVFDLWDQAGGGGHFMGQEMAVFRKKMENLLPWHRNIDDEKKAVVQSKSEDEGAYEELKALMKQFEEDKQLVRRYMNRLYTATRGGAFYKKRIFVEKYYVKNGQIDCLKEWMDKWMYVIDHAEAIYVEAGQTKLAVRDVVKVLLIWYQNEKREKIILGNELKNELKGEINSILEKIGKLRHLDFRVTL</sequence>
<organism evidence="2 3">
    <name type="scientific">Thomasclavelia cocleata</name>
    <dbReference type="NCBI Taxonomy" id="69824"/>
    <lineage>
        <taxon>Bacteria</taxon>
        <taxon>Bacillati</taxon>
        <taxon>Bacillota</taxon>
        <taxon>Erysipelotrichia</taxon>
        <taxon>Erysipelotrichales</taxon>
        <taxon>Coprobacillaceae</taxon>
        <taxon>Thomasclavelia</taxon>
    </lineage>
</organism>
<name>A0A829Z944_9FIRM</name>
<gene>
    <name evidence="2" type="ORF">IMSAGC017_00721</name>
</gene>
<dbReference type="Proteomes" id="UP000490821">
    <property type="component" value="Unassembled WGS sequence"/>
</dbReference>
<reference evidence="2 3" key="1">
    <citation type="journal article" date="2020" name="Microbiome">
        <title>Single-cell genomics of uncultured bacteria reveals dietary fiber responders in the mouse gut microbiota.</title>
        <authorList>
            <person name="Chijiiwa R."/>
            <person name="Hosokawa M."/>
            <person name="Kogawa M."/>
            <person name="Nishikawa Y."/>
            <person name="Ide K."/>
            <person name="Sakanashi C."/>
            <person name="Takahashi K."/>
            <person name="Takeyama H."/>
        </authorList>
    </citation>
    <scope>NUCLEOTIDE SEQUENCE [LARGE SCALE GENOMIC DNA]</scope>
    <source>
        <strain evidence="2">IMSAGC_017</strain>
    </source>
</reference>
<keyword evidence="1" id="KW-0175">Coiled coil</keyword>
<proteinExistence type="predicted"/>
<evidence type="ECO:0000313" key="2">
    <source>
        <dbReference type="EMBL" id="GFI40686.1"/>
    </source>
</evidence>
<evidence type="ECO:0000256" key="1">
    <source>
        <dbReference type="SAM" id="Coils"/>
    </source>
</evidence>
<dbReference type="EMBL" id="BLMI01000071">
    <property type="protein sequence ID" value="GFI40686.1"/>
    <property type="molecule type" value="Genomic_DNA"/>
</dbReference>
<feature type="coiled-coil region" evidence="1">
    <location>
        <begin position="182"/>
        <end position="209"/>
    </location>
</feature>
<accession>A0A829Z944</accession>